<evidence type="ECO:0000313" key="3">
    <source>
        <dbReference type="Proteomes" id="UP000000755"/>
    </source>
</evidence>
<dbReference type="KEGG" id="gfo:GFO_2630"/>
<reference evidence="2 3" key="1">
    <citation type="journal article" date="2006" name="Environ. Microbiol.">
        <title>Whole genome analysis of the marine Bacteroidetes'Gramella forsetii' reveals adaptations to degradation of polymeric organic matter.</title>
        <authorList>
            <person name="Bauer M."/>
            <person name="Kube M."/>
            <person name="Teeling H."/>
            <person name="Richter M."/>
            <person name="Lombardot T."/>
            <person name="Allers E."/>
            <person name="Wuerdemann C.A."/>
            <person name="Quast C."/>
            <person name="Kuhl H."/>
            <person name="Knaust F."/>
            <person name="Woebken D."/>
            <person name="Bischof K."/>
            <person name="Mussmann M."/>
            <person name="Choudhuri J.V."/>
            <person name="Meyer F."/>
            <person name="Reinhardt R."/>
            <person name="Amann R.I."/>
            <person name="Gloeckner F.O."/>
        </authorList>
    </citation>
    <scope>NUCLEOTIDE SEQUENCE [LARGE SCALE GENOMIC DNA]</scope>
    <source>
        <strain evidence="2 3">KT0803</strain>
    </source>
</reference>
<protein>
    <submittedName>
        <fullName evidence="2">Uncharacterized protein</fullName>
    </submittedName>
</protein>
<dbReference type="Proteomes" id="UP000000755">
    <property type="component" value="Chromosome"/>
</dbReference>
<organism evidence="2 3">
    <name type="scientific">Christiangramia forsetii (strain DSM 17595 / CGMCC 1.15422 / KT0803)</name>
    <name type="common">Gramella forsetii</name>
    <dbReference type="NCBI Taxonomy" id="411154"/>
    <lineage>
        <taxon>Bacteria</taxon>
        <taxon>Pseudomonadati</taxon>
        <taxon>Bacteroidota</taxon>
        <taxon>Flavobacteriia</taxon>
        <taxon>Flavobacteriales</taxon>
        <taxon>Flavobacteriaceae</taxon>
        <taxon>Christiangramia</taxon>
    </lineage>
</organism>
<dbReference type="AlphaFoldDB" id="A0M4P1"/>
<keyword evidence="1" id="KW-0472">Membrane</keyword>
<sequence length="64" mass="7502">MVLLILGRKFTYNPHFFQGLSKNIPSIVLEFLLGVNVVMGLARVVNLDKKRRILFLEKWKNLLF</sequence>
<evidence type="ECO:0000256" key="1">
    <source>
        <dbReference type="SAM" id="Phobius"/>
    </source>
</evidence>
<dbReference type="EMBL" id="CU207366">
    <property type="protein sequence ID" value="CAL67586.1"/>
    <property type="molecule type" value="Genomic_DNA"/>
</dbReference>
<dbReference type="STRING" id="411154.GFO_2630"/>
<feature type="transmembrane region" description="Helical" evidence="1">
    <location>
        <begin position="24"/>
        <end position="45"/>
    </location>
</feature>
<proteinExistence type="predicted"/>
<accession>A0M4P1</accession>
<gene>
    <name evidence="2" type="ordered locus">GFO_2630</name>
</gene>
<dbReference type="HOGENOM" id="CLU_2861447_0_0_10"/>
<keyword evidence="1" id="KW-1133">Transmembrane helix</keyword>
<name>A0M4P1_CHRFK</name>
<keyword evidence="1" id="KW-0812">Transmembrane</keyword>
<evidence type="ECO:0000313" key="2">
    <source>
        <dbReference type="EMBL" id="CAL67586.1"/>
    </source>
</evidence>